<dbReference type="Proteomes" id="UP000515856">
    <property type="component" value="Chromosome"/>
</dbReference>
<dbReference type="AlphaFoldDB" id="A0A7G9GJ31"/>
<dbReference type="SMART" id="SM00530">
    <property type="entry name" value="HTH_XRE"/>
    <property type="match status" value="1"/>
</dbReference>
<evidence type="ECO:0000313" key="4">
    <source>
        <dbReference type="EMBL" id="QNM10813.1"/>
    </source>
</evidence>
<evidence type="ECO:0000256" key="1">
    <source>
        <dbReference type="ARBA" id="ARBA00023125"/>
    </source>
</evidence>
<dbReference type="PROSITE" id="PS50943">
    <property type="entry name" value="HTH_CROC1"/>
    <property type="match status" value="1"/>
</dbReference>
<dbReference type="KEGG" id="ehn:H9Q80_11020"/>
<feature type="domain" description="HTH cro/C1-type" evidence="3">
    <location>
        <begin position="8"/>
        <end position="62"/>
    </location>
</feature>
<organism evidence="4 5">
    <name type="scientific">[Eubacterium] hominis</name>
    <dbReference type="NCBI Taxonomy" id="2764325"/>
    <lineage>
        <taxon>Bacteria</taxon>
        <taxon>Bacillati</taxon>
        <taxon>Bacillota</taxon>
        <taxon>Erysipelotrichia</taxon>
        <taxon>Erysipelotrichales</taxon>
        <taxon>Erysipelotrichaceae</taxon>
        <taxon>Amedibacillus</taxon>
    </lineage>
</organism>
<evidence type="ECO:0000256" key="2">
    <source>
        <dbReference type="SAM" id="Phobius"/>
    </source>
</evidence>
<name>A0A7G9GJ31_9FIRM</name>
<evidence type="ECO:0000259" key="3">
    <source>
        <dbReference type="PROSITE" id="PS50943"/>
    </source>
</evidence>
<dbReference type="Pfam" id="PF01381">
    <property type="entry name" value="HTH_3"/>
    <property type="match status" value="1"/>
</dbReference>
<protein>
    <submittedName>
        <fullName evidence="4">Helix-turn-helix transcriptional regulator</fullName>
    </submittedName>
</protein>
<keyword evidence="5" id="KW-1185">Reference proteome</keyword>
<evidence type="ECO:0000313" key="5">
    <source>
        <dbReference type="Proteomes" id="UP000515856"/>
    </source>
</evidence>
<dbReference type="EMBL" id="CP060636">
    <property type="protein sequence ID" value="QNM10813.1"/>
    <property type="molecule type" value="Genomic_DNA"/>
</dbReference>
<keyword evidence="1" id="KW-0238">DNA-binding</keyword>
<dbReference type="InterPro" id="IPR010982">
    <property type="entry name" value="Lambda_DNA-bd_dom_sf"/>
</dbReference>
<proteinExistence type="predicted"/>
<dbReference type="CDD" id="cd00093">
    <property type="entry name" value="HTH_XRE"/>
    <property type="match status" value="1"/>
</dbReference>
<dbReference type="PANTHER" id="PTHR46558">
    <property type="entry name" value="TRACRIPTIONAL REGULATORY PROTEIN-RELATED-RELATED"/>
    <property type="match status" value="1"/>
</dbReference>
<sequence length="152" mass="17437">MENFGIIIKRNREEKGWTQKELAQKLHVSDKAISRYETGKGYPDITMLPAIARILELNYNELLDGNEYIIKRKKKRLFILKIIILSLVFICLLFVISNMATPHDRKYTIKEQLIQADELSINYLSLKFYSSLGELLPAIEQGASGLSIICTS</sequence>
<reference evidence="4 5" key="1">
    <citation type="submission" date="2020-08" db="EMBL/GenBank/DDBJ databases">
        <authorList>
            <person name="Liu C."/>
            <person name="Sun Q."/>
        </authorList>
    </citation>
    <scope>NUCLEOTIDE SEQUENCE [LARGE SCALE GENOMIC DNA]</scope>
    <source>
        <strain evidence="4 5">NSJ-61</strain>
    </source>
</reference>
<dbReference type="PANTHER" id="PTHR46558:SF15">
    <property type="entry name" value="HELIX-TURN-HELIX DOMAIN PROTEIN"/>
    <property type="match status" value="1"/>
</dbReference>
<accession>A0A7G9GJ31</accession>
<dbReference type="GO" id="GO:0003677">
    <property type="term" value="F:DNA binding"/>
    <property type="evidence" value="ECO:0007669"/>
    <property type="project" value="UniProtKB-KW"/>
</dbReference>
<dbReference type="RefSeq" id="WP_117454157.1">
    <property type="nucleotide sequence ID" value="NZ_CP060636.1"/>
</dbReference>
<dbReference type="Gene3D" id="1.10.260.40">
    <property type="entry name" value="lambda repressor-like DNA-binding domains"/>
    <property type="match status" value="1"/>
</dbReference>
<dbReference type="SUPFAM" id="SSF47413">
    <property type="entry name" value="lambda repressor-like DNA-binding domains"/>
    <property type="match status" value="1"/>
</dbReference>
<dbReference type="InterPro" id="IPR001387">
    <property type="entry name" value="Cro/C1-type_HTH"/>
</dbReference>
<keyword evidence="2" id="KW-0812">Transmembrane</keyword>
<keyword evidence="2" id="KW-0472">Membrane</keyword>
<feature type="transmembrane region" description="Helical" evidence="2">
    <location>
        <begin position="78"/>
        <end position="100"/>
    </location>
</feature>
<gene>
    <name evidence="4" type="ORF">H9Q80_11020</name>
</gene>
<keyword evidence="2" id="KW-1133">Transmembrane helix</keyword>